<comment type="caution">
    <text evidence="3">The sequence shown here is derived from an EMBL/GenBank/DDBJ whole genome shotgun (WGS) entry which is preliminary data.</text>
</comment>
<sequence length="352" mass="40393">MQIAVRLLWNSAVPKIAIEEARNTNWKLIIYRDAGGNYKLDGVNYVILRKRGEKGFFTPLFSFITSIYAKHRGKEATVDLDLILRATKIKGPTLYHDQFAGITGYIRKLRYGEDYAVYLHETSLPLRGAKYFLPKKIEEKVLRNAKIIITNSMWNRKTLEEYGIKSEVIYPGCYPVSKLPESRERIVLAVSTWDSGRKPEIYGEIAKRIKGKMVMAGSWAREDTLKEFLRKYGNYVTVTGKISEEKLVELYSKASVLVRFGFNERGPGLGVIEAMAYGVPVIVNEGLGSKELIKQSENGFVVRDWKEAIDRINETLENWHKMSVNAWNTAKELSWENHAVKLKEFLCQTFEC</sequence>
<dbReference type="Pfam" id="PF00534">
    <property type="entry name" value="Glycos_transf_1"/>
    <property type="match status" value="1"/>
</dbReference>
<dbReference type="InterPro" id="IPR001296">
    <property type="entry name" value="Glyco_trans_1"/>
</dbReference>
<accession>A0A2T9X3U4</accession>
<dbReference type="EMBL" id="QEFD01000184">
    <property type="protein sequence ID" value="PVU74760.1"/>
    <property type="molecule type" value="Genomic_DNA"/>
</dbReference>
<dbReference type="Gene3D" id="3.40.50.2000">
    <property type="entry name" value="Glycogen Phosphorylase B"/>
    <property type="match status" value="2"/>
</dbReference>
<evidence type="ECO:0000313" key="4">
    <source>
        <dbReference type="Proteomes" id="UP000245638"/>
    </source>
</evidence>
<evidence type="ECO:0000256" key="1">
    <source>
        <dbReference type="ARBA" id="ARBA00022679"/>
    </source>
</evidence>
<dbReference type="CDD" id="cd03801">
    <property type="entry name" value="GT4_PimA-like"/>
    <property type="match status" value="1"/>
</dbReference>
<protein>
    <submittedName>
        <fullName evidence="3">Glycosyl transferase</fullName>
    </submittedName>
</protein>
<reference evidence="3 4" key="1">
    <citation type="journal article" date="2015" name="Appl. Environ. Microbiol.">
        <title>Nanoarchaeota, Their Sulfolobales Host, and Nanoarchaeota Virus Distribution across Yellowstone National Park Hot Springs.</title>
        <authorList>
            <person name="Munson-McGee J.H."/>
            <person name="Field E.K."/>
            <person name="Bateson M."/>
            <person name="Rooney C."/>
            <person name="Stepanauskas R."/>
            <person name="Young M.J."/>
        </authorList>
    </citation>
    <scope>NUCLEOTIDE SEQUENCE [LARGE SCALE GENOMIC DNA]</scope>
    <source>
        <strain evidence="3">SCGC AC-742_N10</strain>
    </source>
</reference>
<name>A0A2T9X3U4_9CREN</name>
<dbReference type="SUPFAM" id="SSF53756">
    <property type="entry name" value="UDP-Glycosyltransferase/glycogen phosphorylase"/>
    <property type="match status" value="1"/>
</dbReference>
<dbReference type="AlphaFoldDB" id="A0A2T9X3U4"/>
<feature type="domain" description="Glycosyl transferase family 1" evidence="2">
    <location>
        <begin position="208"/>
        <end position="325"/>
    </location>
</feature>
<evidence type="ECO:0000313" key="3">
    <source>
        <dbReference type="EMBL" id="PVU74760.1"/>
    </source>
</evidence>
<evidence type="ECO:0000259" key="2">
    <source>
        <dbReference type="Pfam" id="PF00534"/>
    </source>
</evidence>
<organism evidence="3 4">
    <name type="scientific">Acidianus hospitalis</name>
    <dbReference type="NCBI Taxonomy" id="563177"/>
    <lineage>
        <taxon>Archaea</taxon>
        <taxon>Thermoproteota</taxon>
        <taxon>Thermoprotei</taxon>
        <taxon>Sulfolobales</taxon>
        <taxon>Sulfolobaceae</taxon>
        <taxon>Acidianus</taxon>
    </lineage>
</organism>
<keyword evidence="1 3" id="KW-0808">Transferase</keyword>
<proteinExistence type="predicted"/>
<dbReference type="PANTHER" id="PTHR46401">
    <property type="entry name" value="GLYCOSYLTRANSFERASE WBBK-RELATED"/>
    <property type="match status" value="1"/>
</dbReference>
<dbReference type="GO" id="GO:0016757">
    <property type="term" value="F:glycosyltransferase activity"/>
    <property type="evidence" value="ECO:0007669"/>
    <property type="project" value="InterPro"/>
</dbReference>
<dbReference type="Proteomes" id="UP000245638">
    <property type="component" value="Unassembled WGS sequence"/>
</dbReference>
<dbReference type="PANTHER" id="PTHR46401:SF2">
    <property type="entry name" value="GLYCOSYLTRANSFERASE WBBK-RELATED"/>
    <property type="match status" value="1"/>
</dbReference>
<gene>
    <name evidence="3" type="ORF">DDW13_06210</name>
</gene>